<evidence type="ECO:0000256" key="9">
    <source>
        <dbReference type="ARBA" id="ARBA00023014"/>
    </source>
</evidence>
<comment type="similarity">
    <text evidence="2">Belongs to the FAD-dependent oxidoreductase family.</text>
</comment>
<feature type="domain" description="Rieske" evidence="11">
    <location>
        <begin position="46"/>
        <end position="141"/>
    </location>
</feature>
<dbReference type="InterPro" id="IPR036922">
    <property type="entry name" value="Rieske_2Fe-2S_sf"/>
</dbReference>
<evidence type="ECO:0000256" key="4">
    <source>
        <dbReference type="ARBA" id="ARBA00022714"/>
    </source>
</evidence>
<keyword evidence="4" id="KW-0001">2Fe-2S</keyword>
<name>A0A1S3H2Q9_LINAN</name>
<dbReference type="InterPro" id="IPR017941">
    <property type="entry name" value="Rieske_2Fe-2S"/>
</dbReference>
<dbReference type="PROSITE" id="PS51296">
    <property type="entry name" value="RIESKE"/>
    <property type="match status" value="1"/>
</dbReference>
<dbReference type="PANTHER" id="PTHR43557:SF2">
    <property type="entry name" value="RIESKE DOMAIN-CONTAINING PROTEIN-RELATED"/>
    <property type="match status" value="1"/>
</dbReference>
<dbReference type="Pfam" id="PF07992">
    <property type="entry name" value="Pyr_redox_2"/>
    <property type="match status" value="1"/>
</dbReference>
<dbReference type="KEGG" id="lak:106151200"/>
<dbReference type="SUPFAM" id="SSF50022">
    <property type="entry name" value="ISP domain"/>
    <property type="match status" value="1"/>
</dbReference>
<dbReference type="GO" id="GO:0046872">
    <property type="term" value="F:metal ion binding"/>
    <property type="evidence" value="ECO:0007669"/>
    <property type="project" value="UniProtKB-KW"/>
</dbReference>
<dbReference type="SUPFAM" id="SSF55424">
    <property type="entry name" value="FAD/NAD-linked reductases, dimerisation (C-terminal) domain"/>
    <property type="match status" value="1"/>
</dbReference>
<dbReference type="Gene3D" id="3.50.50.60">
    <property type="entry name" value="FAD/NAD(P)-binding domain"/>
    <property type="match status" value="2"/>
</dbReference>
<dbReference type="STRING" id="7574.A0A1S3H2Q9"/>
<dbReference type="OrthoDB" id="432169at2759"/>
<evidence type="ECO:0000256" key="1">
    <source>
        <dbReference type="ARBA" id="ARBA00001974"/>
    </source>
</evidence>
<protein>
    <submittedName>
        <fullName evidence="13 14">Apoptosis-inducing factor 3 isoform X1</fullName>
    </submittedName>
</protein>
<dbReference type="PANTHER" id="PTHR43557">
    <property type="entry name" value="APOPTOSIS-INDUCING FACTOR 1"/>
    <property type="match status" value="1"/>
</dbReference>
<keyword evidence="5" id="KW-0479">Metal-binding</keyword>
<dbReference type="GO" id="GO:0016651">
    <property type="term" value="F:oxidoreductase activity, acting on NAD(P)H"/>
    <property type="evidence" value="ECO:0007669"/>
    <property type="project" value="TreeGrafter"/>
</dbReference>
<dbReference type="PRINTS" id="PR00469">
    <property type="entry name" value="PNDRDTASEII"/>
</dbReference>
<dbReference type="SUPFAM" id="SSF51905">
    <property type="entry name" value="FAD/NAD(P)-binding domain"/>
    <property type="match status" value="1"/>
</dbReference>
<evidence type="ECO:0000313" key="14">
    <source>
        <dbReference type="RefSeq" id="XP_013379766.1"/>
    </source>
</evidence>
<evidence type="ECO:0000313" key="12">
    <source>
        <dbReference type="Proteomes" id="UP000085678"/>
    </source>
</evidence>
<reference evidence="13 14" key="1">
    <citation type="submission" date="2025-04" db="UniProtKB">
        <authorList>
            <consortium name="RefSeq"/>
        </authorList>
    </citation>
    <scope>IDENTIFICATION</scope>
    <source>
        <tissue evidence="13 14">Gonads</tissue>
    </source>
</reference>
<evidence type="ECO:0000313" key="15">
    <source>
        <dbReference type="RefSeq" id="XP_013379767.1"/>
    </source>
</evidence>
<proteinExistence type="inferred from homology"/>
<comment type="cofactor">
    <cofactor evidence="1">
        <name>FAD</name>
        <dbReference type="ChEBI" id="CHEBI:57692"/>
    </cofactor>
</comment>
<evidence type="ECO:0000256" key="8">
    <source>
        <dbReference type="ARBA" id="ARBA00023004"/>
    </source>
</evidence>
<dbReference type="RefSeq" id="XP_013379766.1">
    <property type="nucleotide sequence ID" value="XM_013524312.1"/>
</dbReference>
<dbReference type="AlphaFoldDB" id="A0A1S3H2Q9"/>
<keyword evidence="12" id="KW-1185">Reference proteome</keyword>
<dbReference type="RefSeq" id="XP_013379767.1">
    <property type="nucleotide sequence ID" value="XM_013524313.1"/>
</dbReference>
<evidence type="ECO:0000256" key="2">
    <source>
        <dbReference type="ARBA" id="ARBA00006442"/>
    </source>
</evidence>
<dbReference type="CDD" id="cd03478">
    <property type="entry name" value="Rieske_AIFL_N"/>
    <property type="match status" value="1"/>
</dbReference>
<evidence type="ECO:0000259" key="11">
    <source>
        <dbReference type="PROSITE" id="PS51296"/>
    </source>
</evidence>
<dbReference type="InterPro" id="IPR016156">
    <property type="entry name" value="FAD/NAD-linked_Rdtase_dimer_sf"/>
</dbReference>
<dbReference type="Pfam" id="PF14759">
    <property type="entry name" value="Reductase_C"/>
    <property type="match status" value="1"/>
</dbReference>
<dbReference type="GO" id="GO:0051537">
    <property type="term" value="F:2 iron, 2 sulfur cluster binding"/>
    <property type="evidence" value="ECO:0007669"/>
    <property type="project" value="UniProtKB-KW"/>
</dbReference>
<evidence type="ECO:0000256" key="3">
    <source>
        <dbReference type="ARBA" id="ARBA00022630"/>
    </source>
</evidence>
<dbReference type="GO" id="GO:0005737">
    <property type="term" value="C:cytoplasm"/>
    <property type="evidence" value="ECO:0007669"/>
    <property type="project" value="TreeGrafter"/>
</dbReference>
<dbReference type="PRINTS" id="PR00368">
    <property type="entry name" value="FADPNR"/>
</dbReference>
<dbReference type="GeneID" id="106151200"/>
<organism evidence="12 14">
    <name type="scientific">Lingula anatina</name>
    <name type="common">Brachiopod</name>
    <name type="synonym">Lingula unguis</name>
    <dbReference type="NCBI Taxonomy" id="7574"/>
    <lineage>
        <taxon>Eukaryota</taxon>
        <taxon>Metazoa</taxon>
        <taxon>Spiralia</taxon>
        <taxon>Lophotrochozoa</taxon>
        <taxon>Brachiopoda</taxon>
        <taxon>Linguliformea</taxon>
        <taxon>Lingulata</taxon>
        <taxon>Lingulida</taxon>
        <taxon>Linguloidea</taxon>
        <taxon>Lingulidae</taxon>
        <taxon>Lingula</taxon>
    </lineage>
</organism>
<dbReference type="Proteomes" id="UP000085678">
    <property type="component" value="Unplaced"/>
</dbReference>
<dbReference type="Gene3D" id="2.102.10.10">
    <property type="entry name" value="Rieske [2Fe-2S] iron-sulphur domain"/>
    <property type="match status" value="1"/>
</dbReference>
<dbReference type="InterPro" id="IPR028202">
    <property type="entry name" value="Reductase_C"/>
</dbReference>
<dbReference type="InterPro" id="IPR050446">
    <property type="entry name" value="FAD-oxidoreductase/Apoptosis"/>
</dbReference>
<sequence>MGAGASKSENSTEPLNVHQAKEAGTCTPQGAQNVCEPSSVDLDTETDVCEENEIKEGEMQEVMIGDQTALLVKDHGELTAVGATCTHYGAKLSKGVLYNGRVRCPWHGACFNVKTGDIEDFPGLDSLPKYSVEVRSGRVIVKSSSTMQSKKRLKPMSCQSPDNEQVFLIIGGGAASVTCAETLRQEGFKGRLILATKELSLPYDRTKLTKALMSSAEEIALRDANFYEVYDIDVQTNKEAVNVDTMLKCVTFRDGSSINYDALTIATGGSPRKPVCPGADLKNVCLLRTPADANYIAEQGKGKHVAIVGNSFIGMEVAAYLASKAASVSVIGRSSVPLQSVLGQQVGQRLLKLFEEKGVKFFNNDSVKEFIGREGSVREVVLNDGGTLPADMVLVGIGVTPATGFLEGSGVMLNDSGHVIVDKFMKTNKDNIFAAGDIAEFPLFLTGDRKATIGHWQMAQAHGRVAALNMLGQDAEIYSVPYFWTVLFGKSLRYTGYGAGYDEVVLHGDLGELKFVAFYTKGDSVVAVSSLNFDPIVSQAAEVFAAGKTIRKEEISEGPYGFIHKLHPQEMT</sequence>
<evidence type="ECO:0000256" key="5">
    <source>
        <dbReference type="ARBA" id="ARBA00022723"/>
    </source>
</evidence>
<keyword evidence="3" id="KW-0285">Flavoprotein</keyword>
<feature type="region of interest" description="Disordered" evidence="10">
    <location>
        <begin position="1"/>
        <end position="30"/>
    </location>
</feature>
<keyword evidence="6" id="KW-0274">FAD</keyword>
<accession>A0A1S3H2Q9</accession>
<evidence type="ECO:0000256" key="10">
    <source>
        <dbReference type="SAM" id="MobiDB-lite"/>
    </source>
</evidence>
<dbReference type="RefSeq" id="XP_013379765.1">
    <property type="nucleotide sequence ID" value="XM_013524311.1"/>
</dbReference>
<gene>
    <name evidence="13 14 15" type="primary">LOC106151200</name>
</gene>
<dbReference type="Gene3D" id="3.30.390.30">
    <property type="match status" value="1"/>
</dbReference>
<dbReference type="FunFam" id="2.102.10.10:FF:000003">
    <property type="entry name" value="apoptosis-inducing factor 3 isoform X2"/>
    <property type="match status" value="1"/>
</dbReference>
<evidence type="ECO:0000256" key="7">
    <source>
        <dbReference type="ARBA" id="ARBA00023002"/>
    </source>
</evidence>
<dbReference type="InterPro" id="IPR023753">
    <property type="entry name" value="FAD/NAD-binding_dom"/>
</dbReference>
<evidence type="ECO:0000256" key="6">
    <source>
        <dbReference type="ARBA" id="ARBA00022827"/>
    </source>
</evidence>
<dbReference type="InterPro" id="IPR036188">
    <property type="entry name" value="FAD/NAD-bd_sf"/>
</dbReference>
<keyword evidence="9" id="KW-0411">Iron-sulfur</keyword>
<keyword evidence="7" id="KW-0560">Oxidoreductase</keyword>
<evidence type="ECO:0000313" key="13">
    <source>
        <dbReference type="RefSeq" id="XP_013379765.1"/>
    </source>
</evidence>
<dbReference type="Pfam" id="PF00355">
    <property type="entry name" value="Rieske"/>
    <property type="match status" value="1"/>
</dbReference>
<keyword evidence="8" id="KW-0408">Iron</keyword>